<name>A0A507QZ47_MONPU</name>
<dbReference type="PANTHER" id="PTHR43364">
    <property type="entry name" value="NADH-SPECIFIC METHYLGLYOXAL REDUCTASE-RELATED"/>
    <property type="match status" value="1"/>
</dbReference>
<comment type="similarity">
    <text evidence="2">Belongs to the aldo/keto reductase family. Aldo/keto reductase 2 subfamily.</text>
</comment>
<dbReference type="Pfam" id="PF00248">
    <property type="entry name" value="Aldo_ket_red"/>
    <property type="match status" value="1"/>
</dbReference>
<dbReference type="EMBL" id="MK764693">
    <property type="protein sequence ID" value="QGA67216.1"/>
    <property type="molecule type" value="Genomic_DNA"/>
</dbReference>
<organism evidence="6 7">
    <name type="scientific">Monascus purpureus</name>
    <name type="common">Red mold</name>
    <name type="synonym">Monascus anka</name>
    <dbReference type="NCBI Taxonomy" id="5098"/>
    <lineage>
        <taxon>Eukaryota</taxon>
        <taxon>Fungi</taxon>
        <taxon>Dikarya</taxon>
        <taxon>Ascomycota</taxon>
        <taxon>Pezizomycotina</taxon>
        <taxon>Eurotiomycetes</taxon>
        <taxon>Eurotiomycetidae</taxon>
        <taxon>Eurotiales</taxon>
        <taxon>Aspergillaceae</taxon>
        <taxon>Monascus</taxon>
    </lineage>
</organism>
<protein>
    <submittedName>
        <fullName evidence="4">Oxidoreductase</fullName>
    </submittedName>
</protein>
<gene>
    <name evidence="4" type="primary">MPsGeE</name>
    <name evidence="6" type="ORF">MPDQ_006021</name>
</gene>
<keyword evidence="1" id="KW-0560">Oxidoreductase</keyword>
<dbReference type="SUPFAM" id="SSF51430">
    <property type="entry name" value="NAD(P)-linked oxidoreductase"/>
    <property type="match status" value="1"/>
</dbReference>
<dbReference type="Gene3D" id="3.20.20.100">
    <property type="entry name" value="NADP-dependent oxidoreductase domain"/>
    <property type="match status" value="1"/>
</dbReference>
<dbReference type="OrthoDB" id="48988at2759"/>
<reference evidence="6 7" key="3">
    <citation type="submission" date="2019-06" db="EMBL/GenBank/DDBJ databases">
        <title>Wine fermentation using esterase from Monascus purpureus.</title>
        <authorList>
            <person name="Geng C."/>
            <person name="Zhang Y."/>
        </authorList>
    </citation>
    <scope>NUCLEOTIDE SEQUENCE [LARGE SCALE GENOMIC DNA]</scope>
    <source>
        <strain evidence="6">HQ1</strain>
    </source>
</reference>
<dbReference type="InterPro" id="IPR023210">
    <property type="entry name" value="NADP_OxRdtase_dom"/>
</dbReference>
<dbReference type="InterPro" id="IPR050523">
    <property type="entry name" value="AKR_Detox_Biosynth"/>
</dbReference>
<dbReference type="Proteomes" id="UP000319663">
    <property type="component" value="Unassembled WGS sequence"/>
</dbReference>
<dbReference type="CDD" id="cd19075">
    <property type="entry name" value="AKR_AKR7A1-5"/>
    <property type="match status" value="1"/>
</dbReference>
<dbReference type="SMR" id="A0A507QZ47"/>
<evidence type="ECO:0000256" key="2">
    <source>
        <dbReference type="ARBA" id="ARBA00038157"/>
    </source>
</evidence>
<keyword evidence="7" id="KW-1185">Reference proteome</keyword>
<reference evidence="4" key="1">
    <citation type="submission" date="2019-04" db="EMBL/GenBank/DDBJ databases">
        <authorList>
            <person name="Wang Y."/>
            <person name="Guo X."/>
            <person name="Ma X."/>
            <person name="Chen M."/>
        </authorList>
    </citation>
    <scope>NUCLEOTIDE SEQUENCE</scope>
    <source>
        <strain evidence="4">CGMCC 3.4811</strain>
    </source>
</reference>
<feature type="domain" description="NADP-dependent oxidoreductase" evidence="3">
    <location>
        <begin position="13"/>
        <end position="328"/>
    </location>
</feature>
<evidence type="ECO:0000256" key="1">
    <source>
        <dbReference type="ARBA" id="ARBA00023002"/>
    </source>
</evidence>
<dbReference type="STRING" id="5098.A0A507QZ47"/>
<evidence type="ECO:0000313" key="4">
    <source>
        <dbReference type="EMBL" id="QGA67216.1"/>
    </source>
</evidence>
<accession>A0A507QZ47</accession>
<evidence type="ECO:0000313" key="6">
    <source>
        <dbReference type="EMBL" id="TQB73276.1"/>
    </source>
</evidence>
<dbReference type="EMBL" id="VIFY01000048">
    <property type="protein sequence ID" value="TQB73276.1"/>
    <property type="molecule type" value="Genomic_DNA"/>
</dbReference>
<dbReference type="InterPro" id="IPR036812">
    <property type="entry name" value="NAD(P)_OxRdtase_dom_sf"/>
</dbReference>
<dbReference type="GO" id="GO:0016491">
    <property type="term" value="F:oxidoreductase activity"/>
    <property type="evidence" value="ECO:0007669"/>
    <property type="project" value="UniProtKB-KW"/>
</dbReference>
<evidence type="ECO:0000259" key="3">
    <source>
        <dbReference type="Pfam" id="PF00248"/>
    </source>
</evidence>
<evidence type="ECO:0000313" key="7">
    <source>
        <dbReference type="Proteomes" id="UP000319663"/>
    </source>
</evidence>
<proteinExistence type="inferred from homology"/>
<sequence>MGSISPKTRFPIVLGAGLIGSPGLFEGATVTTVKDVEALLDTFQAHGHTDVDVARIYGSGSAETLLAAADWKGRGLVVRDKLYPTKRRPMAHLGTAYTLEPADVRRGLLDCLKALNTPKLDLFILYAPDRQVPVEETLREVNKLYEEGLFSRLGISNYMAWEVVQIMELCEKNAWVKPSLYQSLYNVLHRAIEPELVPCLRAYNLPLHVGQPLCGGFLTSRYRRDMPESEHKPGSRFDPQTFHGRHHRHRYWNDAYFDVLDTIRETGRKYNLTEVQCALRWLSHHSLLRPECGDAILVCGSDPAQLEEDLLALEEPPLPEEVVQVLDEGYAKVKAVVGPYYH</sequence>
<dbReference type="EMBL" id="MK764694">
    <property type="protein sequence ID" value="QGA67233.1"/>
    <property type="molecule type" value="Genomic_DNA"/>
</dbReference>
<dbReference type="AlphaFoldDB" id="A0A507QZ47"/>
<evidence type="ECO:0000313" key="5">
    <source>
        <dbReference type="EMBL" id="QGA67233.1"/>
    </source>
</evidence>
<dbReference type="PANTHER" id="PTHR43364:SF4">
    <property type="entry name" value="NAD(P)-LINKED OXIDOREDUCTASE SUPERFAMILY PROTEIN"/>
    <property type="match status" value="1"/>
</dbReference>
<reference evidence="5" key="2">
    <citation type="submission" date="2019-04" db="EMBL/GenBank/DDBJ databases">
        <authorList>
            <person name="Guo X."/>
            <person name="Ma X."/>
            <person name="Chen M."/>
            <person name="Wang Y."/>
        </authorList>
    </citation>
    <scope>NUCLEOTIDE SEQUENCE</scope>
    <source>
        <strain evidence="5">CGMCC 3.19586</strain>
    </source>
</reference>